<sequence>MAISPHALGATLYMPVIRPDIFEIATGYKLPGLRSLVLCLEDALAEHHVAIGLANLAGLLERLSLARRATGDRPLLFVRPRSIAMAAAIAAMPDIGCIDGFVAPKCRPDHVAPWFRAVERGELLLMPTLETPEFLDAEETKGFLREIDALGKDRILALRIGGNDLMALLGLRRERGLTLYDGPLGPILSNLAVRAACAGFALTAPVFERLDDPLTFADELRRDAAHGFVGKTAIHPSQIEPIAQAFQPTEADVDAARAILAPNAPAVFQLNGAMCEPATHAKWAERILARSDNLGVRDEASETGYIASRAAPMAR</sequence>
<keyword evidence="3 5" id="KW-0479">Metal-binding</keyword>
<dbReference type="Gene3D" id="3.20.20.60">
    <property type="entry name" value="Phosphoenolpyruvate-binding domains"/>
    <property type="match status" value="1"/>
</dbReference>
<feature type="binding site" evidence="5">
    <location>
        <position position="164"/>
    </location>
    <ligand>
        <name>Mg(2+)</name>
        <dbReference type="ChEBI" id="CHEBI:18420"/>
    </ligand>
</feature>
<comment type="similarity">
    <text evidence="2">Belongs to the HpcH/HpaI aldolase family.</text>
</comment>
<dbReference type="RefSeq" id="WP_088522659.1">
    <property type="nucleotide sequence ID" value="NZ_FYDG01000037.1"/>
</dbReference>
<feature type="binding site" evidence="5">
    <location>
        <position position="138"/>
    </location>
    <ligand>
        <name>Mg(2+)</name>
        <dbReference type="ChEBI" id="CHEBI:18420"/>
    </ligand>
</feature>
<protein>
    <submittedName>
        <fullName evidence="6">Citrate lyase beta subunit</fullName>
    </submittedName>
</protein>
<dbReference type="InterPro" id="IPR040442">
    <property type="entry name" value="Pyrv_kinase-like_dom_sf"/>
</dbReference>
<accession>A0A212SG64</accession>
<dbReference type="EMBL" id="FYDG01000037">
    <property type="protein sequence ID" value="SNB84566.1"/>
    <property type="molecule type" value="Genomic_DNA"/>
</dbReference>
<evidence type="ECO:0000256" key="3">
    <source>
        <dbReference type="ARBA" id="ARBA00022723"/>
    </source>
</evidence>
<keyword evidence="7" id="KW-1185">Reference proteome</keyword>
<proteinExistence type="inferred from homology"/>
<dbReference type="GO" id="GO:0016829">
    <property type="term" value="F:lyase activity"/>
    <property type="evidence" value="ECO:0007669"/>
    <property type="project" value="UniProtKB-KW"/>
</dbReference>
<dbReference type="InterPro" id="IPR015813">
    <property type="entry name" value="Pyrv/PenolPyrv_kinase-like_dom"/>
</dbReference>
<gene>
    <name evidence="6" type="ORF">SAMN06265338_1376</name>
</gene>
<dbReference type="AlphaFoldDB" id="A0A212SG64"/>
<evidence type="ECO:0000313" key="7">
    <source>
        <dbReference type="Proteomes" id="UP000198418"/>
    </source>
</evidence>
<evidence type="ECO:0000256" key="2">
    <source>
        <dbReference type="ARBA" id="ARBA00005568"/>
    </source>
</evidence>
<dbReference type="SUPFAM" id="SSF51621">
    <property type="entry name" value="Phosphoenolpyruvate/pyruvate domain"/>
    <property type="match status" value="1"/>
</dbReference>
<dbReference type="PANTHER" id="PTHR32308:SF10">
    <property type="entry name" value="CITRATE LYASE SUBUNIT BETA"/>
    <property type="match status" value="1"/>
</dbReference>
<dbReference type="InterPro" id="IPR011206">
    <property type="entry name" value="Citrate_lyase_beta/mcl1/mcl2"/>
</dbReference>
<organism evidence="6 7">
    <name type="scientific">Rhodoblastus acidophilus</name>
    <name type="common">Rhodopseudomonas acidophila</name>
    <dbReference type="NCBI Taxonomy" id="1074"/>
    <lineage>
        <taxon>Bacteria</taxon>
        <taxon>Pseudomonadati</taxon>
        <taxon>Pseudomonadota</taxon>
        <taxon>Alphaproteobacteria</taxon>
        <taxon>Hyphomicrobiales</taxon>
        <taxon>Rhodoblastaceae</taxon>
        <taxon>Rhodoblastus</taxon>
    </lineage>
</organism>
<dbReference type="PIRSF" id="PIRSF015582">
    <property type="entry name" value="Cit_lyase_B"/>
    <property type="match status" value="1"/>
</dbReference>
<dbReference type="OrthoDB" id="348111at2"/>
<dbReference type="Pfam" id="PF15617">
    <property type="entry name" value="C-C_Bond_Lyase"/>
    <property type="match status" value="1"/>
</dbReference>
<evidence type="ECO:0000256" key="1">
    <source>
        <dbReference type="ARBA" id="ARBA00001946"/>
    </source>
</evidence>
<evidence type="ECO:0000256" key="4">
    <source>
        <dbReference type="ARBA" id="ARBA00022842"/>
    </source>
</evidence>
<name>A0A212SG64_RHOAC</name>
<reference evidence="7" key="1">
    <citation type="submission" date="2017-06" db="EMBL/GenBank/DDBJ databases">
        <authorList>
            <person name="Varghese N."/>
            <person name="Submissions S."/>
        </authorList>
    </citation>
    <scope>NUCLEOTIDE SEQUENCE [LARGE SCALE GENOMIC DNA]</scope>
    <source>
        <strain evidence="7">DSM 137</strain>
    </source>
</reference>
<keyword evidence="6" id="KW-0456">Lyase</keyword>
<evidence type="ECO:0000313" key="6">
    <source>
        <dbReference type="EMBL" id="SNB84566.1"/>
    </source>
</evidence>
<dbReference type="GO" id="GO:0000287">
    <property type="term" value="F:magnesium ion binding"/>
    <property type="evidence" value="ECO:0007669"/>
    <property type="project" value="TreeGrafter"/>
</dbReference>
<evidence type="ECO:0000256" key="5">
    <source>
        <dbReference type="PIRSR" id="PIRSR015582-2"/>
    </source>
</evidence>
<comment type="cofactor">
    <cofactor evidence="1">
        <name>Mg(2+)</name>
        <dbReference type="ChEBI" id="CHEBI:18420"/>
    </cofactor>
</comment>
<keyword evidence="4 5" id="KW-0460">Magnesium</keyword>
<dbReference type="GO" id="GO:0006107">
    <property type="term" value="P:oxaloacetate metabolic process"/>
    <property type="evidence" value="ECO:0007669"/>
    <property type="project" value="TreeGrafter"/>
</dbReference>
<dbReference type="PANTHER" id="PTHR32308">
    <property type="entry name" value="LYASE BETA SUBUNIT, PUTATIVE (AFU_ORTHOLOGUE AFUA_4G13030)-RELATED"/>
    <property type="match status" value="1"/>
</dbReference>
<dbReference type="Proteomes" id="UP000198418">
    <property type="component" value="Unassembled WGS sequence"/>
</dbReference>
<dbReference type="InterPro" id="IPR039480">
    <property type="entry name" value="C-C_Bond_Lyase-like"/>
</dbReference>